<dbReference type="PIRSF" id="PIRSF037119">
    <property type="entry name" value="STHK_PgtB"/>
    <property type="match status" value="1"/>
</dbReference>
<dbReference type="GO" id="GO:0005524">
    <property type="term" value="F:ATP binding"/>
    <property type="evidence" value="ECO:0007669"/>
    <property type="project" value="UniProtKB-KW"/>
</dbReference>
<keyword evidence="9" id="KW-0547">Nucleotide-binding</keyword>
<name>A0A1Y6KYA3_9GAMM</name>
<dbReference type="SUPFAM" id="SSF158472">
    <property type="entry name" value="HAMP domain-like"/>
    <property type="match status" value="1"/>
</dbReference>
<keyword evidence="6" id="KW-0597">Phosphoprotein</keyword>
<keyword evidence="10" id="KW-0418">Kinase</keyword>
<dbReference type="SMART" id="SM00387">
    <property type="entry name" value="HATPase_c"/>
    <property type="match status" value="1"/>
</dbReference>
<dbReference type="GO" id="GO:0005886">
    <property type="term" value="C:plasma membrane"/>
    <property type="evidence" value="ECO:0007669"/>
    <property type="project" value="UniProtKB-SubCell"/>
</dbReference>
<dbReference type="SUPFAM" id="SSF55874">
    <property type="entry name" value="ATPase domain of HSP90 chaperone/DNA topoisomerase II/histidine kinase"/>
    <property type="match status" value="1"/>
</dbReference>
<dbReference type="Pfam" id="PF02518">
    <property type="entry name" value="HATPase_c"/>
    <property type="match status" value="1"/>
</dbReference>
<dbReference type="GO" id="GO:0000155">
    <property type="term" value="F:phosphorelay sensor kinase activity"/>
    <property type="evidence" value="ECO:0007669"/>
    <property type="project" value="InterPro"/>
</dbReference>
<keyword evidence="5" id="KW-0997">Cell inner membrane</keyword>
<dbReference type="Gene3D" id="3.30.450.20">
    <property type="entry name" value="PAS domain"/>
    <property type="match status" value="1"/>
</dbReference>
<proteinExistence type="predicted"/>
<dbReference type="InterPro" id="IPR003594">
    <property type="entry name" value="HATPase_dom"/>
</dbReference>
<evidence type="ECO:0000256" key="11">
    <source>
        <dbReference type="ARBA" id="ARBA00022840"/>
    </source>
</evidence>
<dbReference type="InterPro" id="IPR004358">
    <property type="entry name" value="Sig_transdc_His_kin-like_C"/>
</dbReference>
<evidence type="ECO:0000256" key="16">
    <source>
        <dbReference type="SAM" id="Phobius"/>
    </source>
</evidence>
<dbReference type="InterPro" id="IPR036890">
    <property type="entry name" value="HATPase_C_sf"/>
</dbReference>
<evidence type="ECO:0000313" key="19">
    <source>
        <dbReference type="EMBL" id="SMY17054.1"/>
    </source>
</evidence>
<dbReference type="EMBL" id="FYAH01000003">
    <property type="protein sequence ID" value="SMY17054.1"/>
    <property type="molecule type" value="Genomic_DNA"/>
</dbReference>
<dbReference type="InterPro" id="IPR005467">
    <property type="entry name" value="His_kinase_dom"/>
</dbReference>
<keyword evidence="7 19" id="KW-0808">Transferase</keyword>
<accession>A0A1Y6KYA3</accession>
<dbReference type="PRINTS" id="PR00344">
    <property type="entry name" value="BCTRLSENSOR"/>
</dbReference>
<evidence type="ECO:0000259" key="18">
    <source>
        <dbReference type="PROSITE" id="PS50885"/>
    </source>
</evidence>
<evidence type="ECO:0000256" key="4">
    <source>
        <dbReference type="ARBA" id="ARBA00022475"/>
    </source>
</evidence>
<dbReference type="Gene3D" id="3.30.565.10">
    <property type="entry name" value="Histidine kinase-like ATPase, C-terminal domain"/>
    <property type="match status" value="1"/>
</dbReference>
<sequence>MPLSMEYKITMIRCVKNNTIGSRLTLAIILMAFLTISVSVIAALTWQKLSQQIETITNENMPTLRASYRLERSTAELQAALVALDINTNPLKHKTIKKNIASVLKDIHQSIDNISSLYYYPKIKSGQQQLVANIDSYIALLQQRNTQQFALKQTENTIKWLHQDLIDELQPLRLEIEWQMMRLLNNPQQSPLIHDNNIKNIMTEFSVIQAITVNENELHQLIEDIILHRQHNDINAAFAAIGQKIVTLNKISKQLNNYPSTIAYRQLQQEFTQLVIPNGNLQKLLTQDNINNIKIIQAQRNIKSKLTQQENIIQTLVNHADNALSKLNGETRHSIWISNLVLFGVVFITIILSIILSIYLVGRGVVKRLNLLGQDLQAIASGDLNAHIQTTGVDEIGILGDNLRYFCQQMQEIQNSNALNLINNTQASIITCDLSGIVESVNPQALKQLNFCNLTKKHQVWDLFNHSVTTALQHLFTPNGPLMSNGAYNMTVKLVTKHHHSLYLRLDFRIFTQGNDDKVIMTMTDITEQETTARWLENTVAEKTQSLTITNQQLRDEIEDRKRIEGDLLETQDELIQAAKMAVVGQTMTSLAHELNQPLSAISTRIFSAKLALDHKKYENLPQNLTKIDDLVTRMSKLIINFRNFAKKQSATKPLSDVDVQDSIKQALTLVESRAKLQQTIMVNTIEQPLFALADQVQLEQVLVNLLVNSCDAVAHCEQREIKITQLDGPANKIRLAVYDSGDGFDAAIIKKLFIPFTTTKDVGLGLGLSICGSIMTRLKGEIFLASSLSGGAMVVLELNKYDK</sequence>
<keyword evidence="13" id="KW-0902">Two-component regulatory system</keyword>
<dbReference type="InterPro" id="IPR003661">
    <property type="entry name" value="HisK_dim/P_dom"/>
</dbReference>
<evidence type="ECO:0000256" key="14">
    <source>
        <dbReference type="ARBA" id="ARBA00023136"/>
    </source>
</evidence>
<dbReference type="InterPro" id="IPR003660">
    <property type="entry name" value="HAMP_dom"/>
</dbReference>
<dbReference type="AlphaFoldDB" id="A0A1Y6KYA3"/>
<gene>
    <name evidence="19" type="primary">pgtB</name>
    <name evidence="19" type="ORF">PAQU9191_02301</name>
</gene>
<dbReference type="Pfam" id="PF00672">
    <property type="entry name" value="HAMP"/>
    <property type="match status" value="1"/>
</dbReference>
<dbReference type="Gene3D" id="6.10.340.10">
    <property type="match status" value="1"/>
</dbReference>
<feature type="domain" description="HAMP" evidence="18">
    <location>
        <begin position="363"/>
        <end position="415"/>
    </location>
</feature>
<evidence type="ECO:0000256" key="7">
    <source>
        <dbReference type="ARBA" id="ARBA00022679"/>
    </source>
</evidence>
<evidence type="ECO:0000256" key="12">
    <source>
        <dbReference type="ARBA" id="ARBA00022989"/>
    </source>
</evidence>
<evidence type="ECO:0000313" key="20">
    <source>
        <dbReference type="Proteomes" id="UP000196485"/>
    </source>
</evidence>
<keyword evidence="8 16" id="KW-0812">Transmembrane</keyword>
<dbReference type="InterPro" id="IPR036097">
    <property type="entry name" value="HisK_dim/P_sf"/>
</dbReference>
<comment type="subcellular location">
    <subcellularLocation>
        <location evidence="2">Cell inner membrane</location>
        <topology evidence="2">Multi-pass membrane protein</topology>
    </subcellularLocation>
</comment>
<dbReference type="InterPro" id="IPR024478">
    <property type="entry name" value="HlyB_4HB_MCP"/>
</dbReference>
<comment type="catalytic activity">
    <reaction evidence="1">
        <text>ATP + protein L-histidine = ADP + protein N-phospho-L-histidine.</text>
        <dbReference type="EC" id="2.7.13.3"/>
    </reaction>
</comment>
<evidence type="ECO:0000259" key="17">
    <source>
        <dbReference type="PROSITE" id="PS50109"/>
    </source>
</evidence>
<keyword evidence="11" id="KW-0067">ATP-binding</keyword>
<evidence type="ECO:0000256" key="13">
    <source>
        <dbReference type="ARBA" id="ARBA00023012"/>
    </source>
</evidence>
<evidence type="ECO:0000256" key="10">
    <source>
        <dbReference type="ARBA" id="ARBA00022777"/>
    </source>
</evidence>
<evidence type="ECO:0000256" key="2">
    <source>
        <dbReference type="ARBA" id="ARBA00004429"/>
    </source>
</evidence>
<evidence type="ECO:0000256" key="8">
    <source>
        <dbReference type="ARBA" id="ARBA00022692"/>
    </source>
</evidence>
<dbReference type="Pfam" id="PF00512">
    <property type="entry name" value="HisKA"/>
    <property type="match status" value="1"/>
</dbReference>
<evidence type="ECO:0000256" key="3">
    <source>
        <dbReference type="ARBA" id="ARBA00012438"/>
    </source>
</evidence>
<dbReference type="InterPro" id="IPR017116">
    <property type="entry name" value="Sig_transdc_His_kinase_PgtB"/>
</dbReference>
<keyword evidence="20" id="KW-1185">Reference proteome</keyword>
<evidence type="ECO:0000256" key="9">
    <source>
        <dbReference type="ARBA" id="ARBA00022741"/>
    </source>
</evidence>
<keyword evidence="14 16" id="KW-0472">Membrane</keyword>
<dbReference type="PANTHER" id="PTHR43065:SF10">
    <property type="entry name" value="PEROXIDE STRESS-ACTIVATED HISTIDINE KINASE MAK3"/>
    <property type="match status" value="1"/>
</dbReference>
<dbReference type="CDD" id="cd06225">
    <property type="entry name" value="HAMP"/>
    <property type="match status" value="1"/>
</dbReference>
<evidence type="ECO:0000256" key="15">
    <source>
        <dbReference type="ARBA" id="ARBA00073143"/>
    </source>
</evidence>
<feature type="domain" description="Histidine kinase" evidence="17">
    <location>
        <begin position="590"/>
        <end position="803"/>
    </location>
</feature>
<dbReference type="Gene3D" id="1.10.287.130">
    <property type="match status" value="1"/>
</dbReference>
<evidence type="ECO:0000256" key="1">
    <source>
        <dbReference type="ARBA" id="ARBA00000085"/>
    </source>
</evidence>
<keyword evidence="12 16" id="KW-1133">Transmembrane helix</keyword>
<feature type="transmembrane region" description="Helical" evidence="16">
    <location>
        <begin position="335"/>
        <end position="361"/>
    </location>
</feature>
<evidence type="ECO:0000256" key="5">
    <source>
        <dbReference type="ARBA" id="ARBA00022519"/>
    </source>
</evidence>
<dbReference type="EC" id="2.7.13.3" evidence="3"/>
<protein>
    <recommendedName>
        <fullName evidence="15">C4-dicarboxylate transport sensor protein DctB</fullName>
        <ecNumber evidence="3">2.7.13.3</ecNumber>
    </recommendedName>
</protein>
<dbReference type="SUPFAM" id="SSF47384">
    <property type="entry name" value="Homodimeric domain of signal transducing histidine kinase"/>
    <property type="match status" value="1"/>
</dbReference>
<dbReference type="PROSITE" id="PS50885">
    <property type="entry name" value="HAMP"/>
    <property type="match status" value="1"/>
</dbReference>
<keyword evidence="4" id="KW-1003">Cell membrane</keyword>
<reference evidence="20" key="1">
    <citation type="submission" date="2017-06" db="EMBL/GenBank/DDBJ databases">
        <authorList>
            <person name="Rodrigo-Torres L."/>
            <person name="Arahal R. D."/>
            <person name="Lucena T."/>
        </authorList>
    </citation>
    <scope>NUCLEOTIDE SEQUENCE [LARGE SCALE GENOMIC DNA]</scope>
    <source>
        <strain evidence="20">type strain: CECT 9192</strain>
    </source>
</reference>
<organism evidence="19 20">
    <name type="scientific">Photobacterium aquimaris</name>
    <dbReference type="NCBI Taxonomy" id="512643"/>
    <lineage>
        <taxon>Bacteria</taxon>
        <taxon>Pseudomonadati</taxon>
        <taxon>Pseudomonadota</taxon>
        <taxon>Gammaproteobacteria</taxon>
        <taxon>Vibrionales</taxon>
        <taxon>Vibrionaceae</taxon>
        <taxon>Photobacterium</taxon>
    </lineage>
</organism>
<dbReference type="Proteomes" id="UP000196485">
    <property type="component" value="Unassembled WGS sequence"/>
</dbReference>
<dbReference type="PROSITE" id="PS50109">
    <property type="entry name" value="HIS_KIN"/>
    <property type="match status" value="1"/>
</dbReference>
<dbReference type="SMART" id="SM00304">
    <property type="entry name" value="HAMP"/>
    <property type="match status" value="1"/>
</dbReference>
<evidence type="ECO:0000256" key="6">
    <source>
        <dbReference type="ARBA" id="ARBA00022553"/>
    </source>
</evidence>
<dbReference type="PANTHER" id="PTHR43065">
    <property type="entry name" value="SENSOR HISTIDINE KINASE"/>
    <property type="match status" value="1"/>
</dbReference>
<dbReference type="Pfam" id="PF12729">
    <property type="entry name" value="4HB_MCP_1"/>
    <property type="match status" value="1"/>
</dbReference>
<dbReference type="FunFam" id="1.10.287.130:FF:000049">
    <property type="entry name" value="C4-dicarboxylate transport sensor protein DctB"/>
    <property type="match status" value="1"/>
</dbReference>
<dbReference type="CDD" id="cd00082">
    <property type="entry name" value="HisKA"/>
    <property type="match status" value="1"/>
</dbReference>